<evidence type="ECO:0000259" key="1">
    <source>
        <dbReference type="Pfam" id="PF14833"/>
    </source>
</evidence>
<dbReference type="InterPro" id="IPR008927">
    <property type="entry name" value="6-PGluconate_DH-like_C_sf"/>
</dbReference>
<proteinExistence type="predicted"/>
<evidence type="ECO:0000313" key="2">
    <source>
        <dbReference type="EMBL" id="MDX2911017.1"/>
    </source>
</evidence>
<comment type="caution">
    <text evidence="2">The sequence shown here is derived from an EMBL/GenBank/DDBJ whole genome shotgun (WGS) entry which is preliminary data.</text>
</comment>
<name>A0ABU4L5H9_9ACTN</name>
<reference evidence="2 3" key="1">
    <citation type="journal article" date="2023" name="Microb. Genom.">
        <title>Mesoterricola silvestris gen. nov., sp. nov., Mesoterricola sediminis sp. nov., Geothrix oryzae sp. nov., Geothrix edaphica sp. nov., Geothrix rubra sp. nov., and Geothrix limicola sp. nov., six novel members of Acidobacteriota isolated from soils.</title>
        <authorList>
            <person name="Weisberg A.J."/>
            <person name="Pearce E."/>
            <person name="Kramer C.G."/>
            <person name="Chang J.H."/>
            <person name="Clarke C.R."/>
        </authorList>
    </citation>
    <scope>NUCLEOTIDE SEQUENCE [LARGE SCALE GENOMIC DNA]</scope>
    <source>
        <strain evidence="2 3">NRRL_B-2795</strain>
    </source>
</reference>
<dbReference type="Proteomes" id="UP001271723">
    <property type="component" value="Unassembled WGS sequence"/>
</dbReference>
<accession>A0ABU4L5H9</accession>
<sequence>MEVLWSAIRQSVGDSFVASHDAPSIFAGHYDPSFTLDLCLKDLRLIQGLQNGLGAELPLTDAARGAFTLAADRYGPDAAELHVAKRIEDDADVSFRLAGEWVPPWEVDDSGSSAPVRA</sequence>
<dbReference type="SUPFAM" id="SSF48179">
    <property type="entry name" value="6-phosphogluconate dehydrogenase C-terminal domain-like"/>
    <property type="match status" value="1"/>
</dbReference>
<dbReference type="EMBL" id="JARAVY010000007">
    <property type="protein sequence ID" value="MDX2911017.1"/>
    <property type="molecule type" value="Genomic_DNA"/>
</dbReference>
<dbReference type="Pfam" id="PF14833">
    <property type="entry name" value="NAD_binding_11"/>
    <property type="match status" value="1"/>
</dbReference>
<keyword evidence="3" id="KW-1185">Reference proteome</keyword>
<dbReference type="InterPro" id="IPR029154">
    <property type="entry name" value="HIBADH-like_NADP-bd"/>
</dbReference>
<organism evidence="2 3">
    <name type="scientific">Streptomyces griseiscabiei</name>
    <dbReference type="NCBI Taxonomy" id="2993540"/>
    <lineage>
        <taxon>Bacteria</taxon>
        <taxon>Bacillati</taxon>
        <taxon>Actinomycetota</taxon>
        <taxon>Actinomycetes</taxon>
        <taxon>Kitasatosporales</taxon>
        <taxon>Streptomycetaceae</taxon>
        <taxon>Streptomyces</taxon>
    </lineage>
</organism>
<evidence type="ECO:0000313" key="3">
    <source>
        <dbReference type="Proteomes" id="UP001271723"/>
    </source>
</evidence>
<protein>
    <submittedName>
        <fullName evidence="2">NAD-binding protein</fullName>
    </submittedName>
</protein>
<gene>
    <name evidence="2" type="ORF">PV517_20240</name>
</gene>
<dbReference type="Gene3D" id="1.10.1040.10">
    <property type="entry name" value="N-(1-d-carboxylethyl)-l-norvaline Dehydrogenase, domain 2"/>
    <property type="match status" value="1"/>
</dbReference>
<dbReference type="InterPro" id="IPR013328">
    <property type="entry name" value="6PGD_dom2"/>
</dbReference>
<feature type="domain" description="3-hydroxyisobutyrate dehydrogenase-like NAD-binding" evidence="1">
    <location>
        <begin position="2"/>
        <end position="84"/>
    </location>
</feature>